<dbReference type="PANTHER" id="PTHR10953">
    <property type="entry name" value="UBIQUITIN-ACTIVATING ENZYME E1"/>
    <property type="match status" value="1"/>
</dbReference>
<dbReference type="Pfam" id="PF00899">
    <property type="entry name" value="ThiF"/>
    <property type="match status" value="1"/>
</dbReference>
<protein>
    <recommendedName>
        <fullName evidence="9">Molybdopterin-synthase adenylyltransferase</fullName>
        <ecNumber evidence="8">2.7.7.80</ecNumber>
    </recommendedName>
    <alternativeName>
        <fullName evidence="12">MoaD protein adenylase</fullName>
    </alternativeName>
    <alternativeName>
        <fullName evidence="10">Molybdopterin-converting factor subunit 1 adenylase</fullName>
    </alternativeName>
    <alternativeName>
        <fullName evidence="11">Sulfur carrier protein MoaD adenylyltransferase</fullName>
    </alternativeName>
</protein>
<dbReference type="PANTHER" id="PTHR10953:SF102">
    <property type="entry name" value="ADENYLYLTRANSFERASE AND SULFURTRANSFERASE MOCS3"/>
    <property type="match status" value="1"/>
</dbReference>
<dbReference type="CDD" id="cd00757">
    <property type="entry name" value="ThiF_MoeB_HesA_family"/>
    <property type="match status" value="1"/>
</dbReference>
<keyword evidence="4" id="KW-0067">ATP-binding</keyword>
<keyword evidence="3" id="KW-0547">Nucleotide-binding</keyword>
<evidence type="ECO:0000256" key="2">
    <source>
        <dbReference type="ARBA" id="ARBA00022679"/>
    </source>
</evidence>
<reference evidence="14 15" key="1">
    <citation type="journal article" date="2020" name="Syst. Appl. Microbiol.">
        <title>Arthrospiribacter ruber gen. nov., sp. nov., a novel bacterium isolated from Arthrospira cultures.</title>
        <authorList>
            <person name="Waleron M."/>
            <person name="Misztak A."/>
            <person name="Waleron M.M."/>
            <person name="Furmaniak M."/>
            <person name="Mrozik A."/>
            <person name="Waleron K."/>
        </authorList>
    </citation>
    <scope>NUCLEOTIDE SEQUENCE [LARGE SCALE GENOMIC DNA]</scope>
    <source>
        <strain evidence="14 15">DPMB0001</strain>
    </source>
</reference>
<dbReference type="GO" id="GO:0061605">
    <property type="term" value="F:molybdopterin-synthase adenylyltransferase activity"/>
    <property type="evidence" value="ECO:0007669"/>
    <property type="project" value="UniProtKB-EC"/>
</dbReference>
<evidence type="ECO:0000256" key="9">
    <source>
        <dbReference type="ARBA" id="ARBA00073635"/>
    </source>
</evidence>
<keyword evidence="14" id="KW-0548">Nucleotidyltransferase</keyword>
<evidence type="ECO:0000256" key="1">
    <source>
        <dbReference type="ARBA" id="ARBA00009919"/>
    </source>
</evidence>
<proteinExistence type="inferred from homology"/>
<comment type="similarity">
    <text evidence="1">Belongs to the HesA/MoeB/ThiF family.</text>
</comment>
<dbReference type="FunFam" id="3.40.50.720:FF:000033">
    <property type="entry name" value="Adenylyltransferase and sulfurtransferase MOCS3"/>
    <property type="match status" value="1"/>
</dbReference>
<dbReference type="GO" id="GO:0008146">
    <property type="term" value="F:sulfotransferase activity"/>
    <property type="evidence" value="ECO:0007669"/>
    <property type="project" value="TreeGrafter"/>
</dbReference>
<organism evidence="14 15">
    <name type="scientific">Arthrospiribacter ruber</name>
    <dbReference type="NCBI Taxonomy" id="2487934"/>
    <lineage>
        <taxon>Bacteria</taxon>
        <taxon>Pseudomonadati</taxon>
        <taxon>Bacteroidota</taxon>
        <taxon>Cytophagia</taxon>
        <taxon>Cytophagales</taxon>
        <taxon>Cyclobacteriaceae</taxon>
        <taxon>Arthrospiribacter</taxon>
    </lineage>
</organism>
<sequence length="355" mass="38703">MENQEESKRYSRQVMLPEFGPAGQEKLKQAKVLVIGAGGLGCPILQYLAAVGVGHLGIIDDDQVSLSNLHRQILYHSGDIGKNKASTAAERIAVINPYVKTVPHCVRLGESNAKALFEGYDLVIDGSDNFSTRYLVNDTCVALGIPLIFGSILKFEGQVSVFNYQDGPEYRDLFPEAPPADEVPNCSEIGVIGILPGLIGMYMANEAIKVICGIGQTLSGKLLVLDTLSNSNLVFDIPKKKKKGTPIIHQATLKYQEISHSSYLAMLEADHEGIAVVDVREEAEFQRYNMGGINIPLQELANRMDEVPKDKPLLVCCQSGIRSQSAASLLSRYFSQDVYSLIGGLSQVPEEFLEG</sequence>
<evidence type="ECO:0000256" key="11">
    <source>
        <dbReference type="ARBA" id="ARBA00075328"/>
    </source>
</evidence>
<name>A0A951MD97_9BACT</name>
<keyword evidence="2" id="KW-0808">Transferase</keyword>
<dbReference type="GO" id="GO:0005829">
    <property type="term" value="C:cytosol"/>
    <property type="evidence" value="ECO:0007669"/>
    <property type="project" value="TreeGrafter"/>
</dbReference>
<gene>
    <name evidence="14" type="primary">moeB</name>
    <name evidence="14" type="ORF">EGN73_11045</name>
</gene>
<dbReference type="InterPro" id="IPR045886">
    <property type="entry name" value="ThiF/MoeB/HesA"/>
</dbReference>
<dbReference type="InterPro" id="IPR000594">
    <property type="entry name" value="ThiF_NAD_FAD-bd"/>
</dbReference>
<evidence type="ECO:0000256" key="7">
    <source>
        <dbReference type="ARBA" id="ARBA00063809"/>
    </source>
</evidence>
<dbReference type="InterPro" id="IPR001763">
    <property type="entry name" value="Rhodanese-like_dom"/>
</dbReference>
<dbReference type="PROSITE" id="PS50206">
    <property type="entry name" value="RHODANESE_3"/>
    <property type="match status" value="1"/>
</dbReference>
<feature type="domain" description="Rhodanese" evidence="13">
    <location>
        <begin position="270"/>
        <end position="351"/>
    </location>
</feature>
<evidence type="ECO:0000256" key="3">
    <source>
        <dbReference type="ARBA" id="ARBA00022741"/>
    </source>
</evidence>
<evidence type="ECO:0000256" key="6">
    <source>
        <dbReference type="ARBA" id="ARBA00055169"/>
    </source>
</evidence>
<comment type="caution">
    <text evidence="14">The sequence shown here is derived from an EMBL/GenBank/DDBJ whole genome shotgun (WGS) entry which is preliminary data.</text>
</comment>
<dbReference type="NCBIfam" id="NF004281">
    <property type="entry name" value="PRK05690.1"/>
    <property type="match status" value="1"/>
</dbReference>
<dbReference type="EC" id="2.7.7.80" evidence="8"/>
<accession>A0A951MD97</accession>
<evidence type="ECO:0000313" key="14">
    <source>
        <dbReference type="EMBL" id="MBW3468342.1"/>
    </source>
</evidence>
<comment type="subunit">
    <text evidence="7">Homodimer. Forms a stable heterotetrameric complex of 2 MoeB and 2 MoaD during adenylation of MoaD.</text>
</comment>
<evidence type="ECO:0000259" key="13">
    <source>
        <dbReference type="PROSITE" id="PS50206"/>
    </source>
</evidence>
<dbReference type="RefSeq" id="WP_219289533.1">
    <property type="nucleotide sequence ID" value="NZ_RPHB01000005.1"/>
</dbReference>
<dbReference type="SMART" id="SM00450">
    <property type="entry name" value="RHOD"/>
    <property type="match status" value="1"/>
</dbReference>
<keyword evidence="15" id="KW-1185">Reference proteome</keyword>
<comment type="function">
    <text evidence="6">Catalyzes the adenylation by ATP of the carboxyl group of the C-terminal glycine of sulfur carrier protein MoaD.</text>
</comment>
<dbReference type="GO" id="GO:0005524">
    <property type="term" value="F:ATP binding"/>
    <property type="evidence" value="ECO:0007669"/>
    <property type="project" value="UniProtKB-KW"/>
</dbReference>
<evidence type="ECO:0000256" key="5">
    <source>
        <dbReference type="ARBA" id="ARBA00052218"/>
    </source>
</evidence>
<dbReference type="GO" id="GO:0004792">
    <property type="term" value="F:thiosulfate-cyanide sulfurtransferase activity"/>
    <property type="evidence" value="ECO:0007669"/>
    <property type="project" value="TreeGrafter"/>
</dbReference>
<dbReference type="Proteomes" id="UP000727490">
    <property type="component" value="Unassembled WGS sequence"/>
</dbReference>
<dbReference type="EMBL" id="RPHB01000005">
    <property type="protein sequence ID" value="MBW3468342.1"/>
    <property type="molecule type" value="Genomic_DNA"/>
</dbReference>
<evidence type="ECO:0000256" key="10">
    <source>
        <dbReference type="ARBA" id="ARBA00075110"/>
    </source>
</evidence>
<evidence type="ECO:0000256" key="8">
    <source>
        <dbReference type="ARBA" id="ARBA00066884"/>
    </source>
</evidence>
<evidence type="ECO:0000256" key="12">
    <source>
        <dbReference type="ARBA" id="ARBA00078531"/>
    </source>
</evidence>
<evidence type="ECO:0000313" key="15">
    <source>
        <dbReference type="Proteomes" id="UP000727490"/>
    </source>
</evidence>
<dbReference type="Pfam" id="PF00581">
    <property type="entry name" value="Rhodanese"/>
    <property type="match status" value="1"/>
</dbReference>
<dbReference type="CDD" id="cd00158">
    <property type="entry name" value="RHOD"/>
    <property type="match status" value="1"/>
</dbReference>
<dbReference type="AlphaFoldDB" id="A0A951MD97"/>
<comment type="catalytic activity">
    <reaction evidence="5">
        <text>[molybdopterin-synthase sulfur-carrier protein]-C-terminal Gly-Gly + ATP + H(+) = [molybdopterin-synthase sulfur-carrier protein]-C-terminal Gly-Gly-AMP + diphosphate</text>
        <dbReference type="Rhea" id="RHEA:43616"/>
        <dbReference type="Rhea" id="RHEA-COMP:12159"/>
        <dbReference type="Rhea" id="RHEA-COMP:12202"/>
        <dbReference type="ChEBI" id="CHEBI:15378"/>
        <dbReference type="ChEBI" id="CHEBI:30616"/>
        <dbReference type="ChEBI" id="CHEBI:33019"/>
        <dbReference type="ChEBI" id="CHEBI:90618"/>
        <dbReference type="ChEBI" id="CHEBI:90778"/>
        <dbReference type="EC" id="2.7.7.80"/>
    </reaction>
</comment>
<evidence type="ECO:0000256" key="4">
    <source>
        <dbReference type="ARBA" id="ARBA00022840"/>
    </source>
</evidence>